<feature type="compositionally biased region" description="Polar residues" evidence="7">
    <location>
        <begin position="750"/>
        <end position="760"/>
    </location>
</feature>
<evidence type="ECO:0000256" key="5">
    <source>
        <dbReference type="ARBA" id="ARBA00022840"/>
    </source>
</evidence>
<dbReference type="AlphaFoldDB" id="A0A1R1YL91"/>
<feature type="region of interest" description="Disordered" evidence="7">
    <location>
        <begin position="573"/>
        <end position="599"/>
    </location>
</feature>
<organism evidence="9 10">
    <name type="scientific">Smittium culicis</name>
    <dbReference type="NCBI Taxonomy" id="133412"/>
    <lineage>
        <taxon>Eukaryota</taxon>
        <taxon>Fungi</taxon>
        <taxon>Fungi incertae sedis</taxon>
        <taxon>Zoopagomycota</taxon>
        <taxon>Kickxellomycotina</taxon>
        <taxon>Harpellomycetes</taxon>
        <taxon>Harpellales</taxon>
        <taxon>Legeriomycetaceae</taxon>
        <taxon>Smittium</taxon>
    </lineage>
</organism>
<feature type="compositionally biased region" description="Low complexity" evidence="7">
    <location>
        <begin position="717"/>
        <end position="738"/>
    </location>
</feature>
<dbReference type="PROSITE" id="PS50878">
    <property type="entry name" value="RT_POL"/>
    <property type="match status" value="1"/>
</dbReference>
<dbReference type="Pfam" id="PF01591">
    <property type="entry name" value="6PF2K"/>
    <property type="match status" value="1"/>
</dbReference>
<dbReference type="CDD" id="cd07067">
    <property type="entry name" value="HP_PGM_like"/>
    <property type="match status" value="1"/>
</dbReference>
<dbReference type="Gene3D" id="3.40.50.1240">
    <property type="entry name" value="Phosphoglycerate mutase-like"/>
    <property type="match status" value="1"/>
</dbReference>
<proteinExistence type="inferred from homology"/>
<evidence type="ECO:0000256" key="4">
    <source>
        <dbReference type="ARBA" id="ARBA00022801"/>
    </source>
</evidence>
<gene>
    <name evidence="9" type="ORF">AYI69_g2930</name>
</gene>
<feature type="region of interest" description="Disordered" evidence="7">
    <location>
        <begin position="717"/>
        <end position="769"/>
    </location>
</feature>
<dbReference type="InterPro" id="IPR003094">
    <property type="entry name" value="6Pfruct_kin"/>
</dbReference>
<accession>A0A1R1YL91</accession>
<sequence length="1239" mass="137276">MRVVNSTRIAVVLIGLPARGKTYIGRKSVSCKVFNVGEYRRKNVGSYSGHEFFDTSNPTFEKIRADCASEALDDLISWFDSNNSGVAIYDATNSTLKRRKLVYSRCKENSIDVMFAESWCDDEDLIMKNILEVKKSSPDYAGVTDFTKVIDDFKLRISHYNGVYQQVGAKPDPNNLIPELQDYDESQLTYVRKINVGAQMVINRIKDYMQSRIVFFLMNIHITPRSILFSRHGESEYNQLGLLGGDSGLSPNGLKYASALPALVSKIMGDKKLCVWTSTLKRTIQTASHLSHNKIQFKALDEIDAGLCDGLSYADVKDRYPEEYATRKENKFEFRYHGGESYRDVVLRLEPIIMELERQQNIMIVSHQAVLRCIYAYFLEVSPSELPYIKIPLHTVMKLTWTAYGCEAQMYSLDIKAVDTHITKPKSSGKSEKLDIKIPASNPSPSSTANSTPITATPSSALKNTSDIAPSSESVLHKDLAIPDNNSGSNLNRKFSLINKNQRVEKHFEIIGFPNTIANNSKLFYNNALPQINTDDSIFAMEAQPVASPRNNSFLNEQMPCILKNNGSISTKPPLAKNQQFGLPIKSSRSGSSSSSLPFKHQISDFNSKNLYTENDTSNKDGVSAALDKPDNANLDNNLTITPCNIDDLVSQPRYNGLAPGSVYPLGSIISNQVTPSESRSDSPSFLSPSGSLSPVNKDKQSLLSSILSSENSFFDGNNSSTSSNNSNFDNSHSENNSYKTLADIKPNSVKGSSEISPFNGSHDKYLPTNSTNGVPITVNSKSASADFDLSKSDNSSICSFEKKINTTNSALGLSIEKIDKLELDGYGKVKVIQTKPALALSFTQPSNIDKLGKISAIKQHLTGLDTFKTYDRVPHMAMIHMLRSIGISGNLLNVINGIHYDPKIAVRIGEDISEPSEYHCGVHQGCPASPILFDLYINDIFSGVLGVDVPDLPNRIPGLLFADDAVVLADSAENLQTSLDTISTWSDTWEMAVNASKCAIMAINCDDAVKMTLQRETIRTIDNYTYMDYIMNSKWGVSDTIKNNKLKAQKTLYSAYGFLNHSNVLTALKIKFINSALLVIGCYRGETFGMSEARCHPIQTVIDQATRLVAKVGKSAAMERIREELDMTPVFLRTSIARERAIIKWSASKTWITDLINKPIKAQKSTWVTGSSRWTKRYCQIDADGQTVISLPKNKIQRELDWPASNVLYTEAGPPGHREISDGLLLDCPAPIQHQNHQ</sequence>
<dbReference type="SUPFAM" id="SSF52540">
    <property type="entry name" value="P-loop containing nucleoside triphosphate hydrolases"/>
    <property type="match status" value="1"/>
</dbReference>
<feature type="compositionally biased region" description="Low complexity" evidence="7">
    <location>
        <begin position="676"/>
        <end position="695"/>
    </location>
</feature>
<keyword evidence="9" id="KW-0808">Transferase</keyword>
<dbReference type="GO" id="GO:0006000">
    <property type="term" value="P:fructose metabolic process"/>
    <property type="evidence" value="ECO:0007669"/>
    <property type="project" value="InterPro"/>
</dbReference>
<dbReference type="Proteomes" id="UP000187429">
    <property type="component" value="Unassembled WGS sequence"/>
</dbReference>
<evidence type="ECO:0000256" key="6">
    <source>
        <dbReference type="PIRSR" id="PIRSR613078-2"/>
    </source>
</evidence>
<dbReference type="GO" id="GO:0004331">
    <property type="term" value="F:fructose-2,6-bisphosphate 2-phosphatase activity"/>
    <property type="evidence" value="ECO:0007669"/>
    <property type="project" value="UniProtKB-EC"/>
</dbReference>
<dbReference type="InterPro" id="IPR043502">
    <property type="entry name" value="DNA/RNA_pol_sf"/>
</dbReference>
<dbReference type="EMBL" id="LSSM01000906">
    <property type="protein sequence ID" value="OMJ27630.1"/>
    <property type="molecule type" value="Genomic_DNA"/>
</dbReference>
<feature type="compositionally biased region" description="Low complexity" evidence="7">
    <location>
        <begin position="587"/>
        <end position="596"/>
    </location>
</feature>
<dbReference type="FunFam" id="3.40.50.300:FF:000644">
    <property type="entry name" value="GpmB, Fructose-2,6-bisphosphatase"/>
    <property type="match status" value="1"/>
</dbReference>
<dbReference type="InterPro" id="IPR013078">
    <property type="entry name" value="His_Pase_superF_clade-1"/>
</dbReference>
<dbReference type="SUPFAM" id="SSF56672">
    <property type="entry name" value="DNA/RNA polymerases"/>
    <property type="match status" value="1"/>
</dbReference>
<dbReference type="GO" id="GO:0005829">
    <property type="term" value="C:cytosol"/>
    <property type="evidence" value="ECO:0007669"/>
    <property type="project" value="TreeGrafter"/>
</dbReference>
<keyword evidence="5" id="KW-0067">ATP-binding</keyword>
<dbReference type="SMART" id="SM00855">
    <property type="entry name" value="PGAM"/>
    <property type="match status" value="1"/>
</dbReference>
<evidence type="ECO:0000256" key="7">
    <source>
        <dbReference type="SAM" id="MobiDB-lite"/>
    </source>
</evidence>
<feature type="binding site" evidence="6">
    <location>
        <begin position="231"/>
        <end position="238"/>
    </location>
    <ligand>
        <name>substrate</name>
    </ligand>
</feature>
<evidence type="ECO:0000313" key="9">
    <source>
        <dbReference type="EMBL" id="OMJ27630.1"/>
    </source>
</evidence>
<keyword evidence="9" id="KW-0418">Kinase</keyword>
<feature type="domain" description="Reverse transcriptase" evidence="8">
    <location>
        <begin position="748"/>
        <end position="1032"/>
    </location>
</feature>
<protein>
    <recommendedName>
        <fullName evidence="2">fructose-2,6-bisphosphate 2-phosphatase</fullName>
        <ecNumber evidence="2">3.1.3.46</ecNumber>
    </recommendedName>
</protein>
<name>A0A1R1YL91_9FUNG</name>
<dbReference type="SUPFAM" id="SSF53254">
    <property type="entry name" value="Phosphoglycerate mutase-like"/>
    <property type="match status" value="1"/>
</dbReference>
<dbReference type="InterPro" id="IPR029033">
    <property type="entry name" value="His_PPase_superfam"/>
</dbReference>
<keyword evidence="4" id="KW-0378">Hydrolase</keyword>
<dbReference type="EC" id="3.1.3.46" evidence="2"/>
<dbReference type="FunFam" id="3.40.50.1240:FF:000005">
    <property type="entry name" value="GpmB, Fructose-2,6-bisphosphatase"/>
    <property type="match status" value="1"/>
</dbReference>
<dbReference type="PANTHER" id="PTHR10606">
    <property type="entry name" value="6-PHOSPHOFRUCTO-2-KINASE/FRUCTOSE-2,6-BISPHOSPHATASE"/>
    <property type="match status" value="1"/>
</dbReference>
<dbReference type="InterPro" id="IPR000477">
    <property type="entry name" value="RT_dom"/>
</dbReference>
<feature type="compositionally biased region" description="Low complexity" evidence="7">
    <location>
        <begin position="438"/>
        <end position="461"/>
    </location>
</feature>
<dbReference type="Gene3D" id="3.40.50.300">
    <property type="entry name" value="P-loop containing nucleotide triphosphate hydrolases"/>
    <property type="match status" value="1"/>
</dbReference>
<feature type="region of interest" description="Disordered" evidence="7">
    <location>
        <begin position="424"/>
        <end position="467"/>
    </location>
</feature>
<dbReference type="Pfam" id="PF00300">
    <property type="entry name" value="His_Phos_1"/>
    <property type="match status" value="1"/>
</dbReference>
<evidence type="ECO:0000256" key="3">
    <source>
        <dbReference type="ARBA" id="ARBA00022741"/>
    </source>
</evidence>
<dbReference type="PRINTS" id="PR00991">
    <property type="entry name" value="6PFRUCTKNASE"/>
</dbReference>
<evidence type="ECO:0000313" key="10">
    <source>
        <dbReference type="Proteomes" id="UP000187429"/>
    </source>
</evidence>
<dbReference type="InterPro" id="IPR027417">
    <property type="entry name" value="P-loop_NTPase"/>
</dbReference>
<keyword evidence="3" id="KW-0547">Nucleotide-binding</keyword>
<dbReference type="GO" id="GO:0006003">
    <property type="term" value="P:fructose 2,6-bisphosphate metabolic process"/>
    <property type="evidence" value="ECO:0007669"/>
    <property type="project" value="InterPro"/>
</dbReference>
<dbReference type="InterPro" id="IPR013079">
    <property type="entry name" value="6Phosfructo_kin"/>
</dbReference>
<feature type="binding site" evidence="6">
    <location>
        <position position="282"/>
    </location>
    <ligand>
        <name>substrate</name>
    </ligand>
</feature>
<evidence type="ECO:0000259" key="8">
    <source>
        <dbReference type="PROSITE" id="PS50878"/>
    </source>
</evidence>
<keyword evidence="10" id="KW-1185">Reference proteome</keyword>
<evidence type="ECO:0000256" key="2">
    <source>
        <dbReference type="ARBA" id="ARBA00013067"/>
    </source>
</evidence>
<dbReference type="OrthoDB" id="267323at2759"/>
<comment type="similarity">
    <text evidence="1">In the C-terminal section; belongs to the phosphoglycerate mutase family.</text>
</comment>
<dbReference type="Pfam" id="PF00078">
    <property type="entry name" value="RVT_1"/>
    <property type="match status" value="1"/>
</dbReference>
<dbReference type="PANTHER" id="PTHR10606:SF44">
    <property type="entry name" value="6-PHOSPHOFRUCTO 2-KINASE_FRUCTOSE 2,6-BISPHOSPHATASE LONG FORM"/>
    <property type="match status" value="1"/>
</dbReference>
<reference evidence="10" key="1">
    <citation type="submission" date="2017-01" db="EMBL/GenBank/DDBJ databases">
        <authorList>
            <person name="Wang Y."/>
            <person name="White M."/>
            <person name="Kvist S."/>
            <person name="Moncalvo J.-M."/>
        </authorList>
    </citation>
    <scope>NUCLEOTIDE SEQUENCE [LARGE SCALE GENOMIC DNA]</scope>
    <source>
        <strain evidence="10">ID-206-W2</strain>
    </source>
</reference>
<evidence type="ECO:0000256" key="1">
    <source>
        <dbReference type="ARBA" id="ARBA00008408"/>
    </source>
</evidence>
<comment type="caution">
    <text evidence="9">The sequence shown here is derived from an EMBL/GenBank/DDBJ whole genome shotgun (WGS) entry which is preliminary data.</text>
</comment>
<dbReference type="GO" id="GO:0005524">
    <property type="term" value="F:ATP binding"/>
    <property type="evidence" value="ECO:0007669"/>
    <property type="project" value="UniProtKB-KW"/>
</dbReference>
<feature type="region of interest" description="Disordered" evidence="7">
    <location>
        <begin position="673"/>
        <end position="698"/>
    </location>
</feature>
<dbReference type="GO" id="GO:0003873">
    <property type="term" value="F:6-phosphofructo-2-kinase activity"/>
    <property type="evidence" value="ECO:0007669"/>
    <property type="project" value="InterPro"/>
</dbReference>